<organism evidence="1 2">
    <name type="scientific">Acrobeloides nanus</name>
    <dbReference type="NCBI Taxonomy" id="290746"/>
    <lineage>
        <taxon>Eukaryota</taxon>
        <taxon>Metazoa</taxon>
        <taxon>Ecdysozoa</taxon>
        <taxon>Nematoda</taxon>
        <taxon>Chromadorea</taxon>
        <taxon>Rhabditida</taxon>
        <taxon>Tylenchina</taxon>
        <taxon>Cephalobomorpha</taxon>
        <taxon>Cephaloboidea</taxon>
        <taxon>Cephalobidae</taxon>
        <taxon>Acrobeloides</taxon>
    </lineage>
</organism>
<dbReference type="WBParaSite" id="ACRNAN_scaffold7048.g19779.t1">
    <property type="protein sequence ID" value="ACRNAN_scaffold7048.g19779.t1"/>
    <property type="gene ID" value="ACRNAN_scaffold7048.g19779"/>
</dbReference>
<sequence length="119" mass="13864">MFELSLKLAPDDCIEIEHFDTDTCLIGLEFTIPECNDSIQTLLQEARDLYTTQDKMLDFIGKQYRVKIDFVHLEPKILNDGEELLVPDQTIHYLKTHDSALFACFTYLKQQETMLIFGQ</sequence>
<dbReference type="AlphaFoldDB" id="A0A914EDI1"/>
<dbReference type="Proteomes" id="UP000887540">
    <property type="component" value="Unplaced"/>
</dbReference>
<proteinExistence type="predicted"/>
<evidence type="ECO:0000313" key="1">
    <source>
        <dbReference type="Proteomes" id="UP000887540"/>
    </source>
</evidence>
<protein>
    <submittedName>
        <fullName evidence="2">Uncharacterized protein</fullName>
    </submittedName>
</protein>
<name>A0A914EDI1_9BILA</name>
<reference evidence="2" key="1">
    <citation type="submission" date="2022-11" db="UniProtKB">
        <authorList>
            <consortium name="WormBaseParasite"/>
        </authorList>
    </citation>
    <scope>IDENTIFICATION</scope>
</reference>
<accession>A0A914EDI1</accession>
<keyword evidence="1" id="KW-1185">Reference proteome</keyword>
<evidence type="ECO:0000313" key="2">
    <source>
        <dbReference type="WBParaSite" id="ACRNAN_scaffold7048.g19779.t1"/>
    </source>
</evidence>